<dbReference type="AlphaFoldDB" id="A0A2T4J4W5"/>
<comment type="caution">
    <text evidence="2">The sequence shown here is derived from an EMBL/GenBank/DDBJ whole genome shotgun (WGS) entry which is preliminary data.</text>
</comment>
<organism evidence="2 3">
    <name type="scientific">Fuscovulum blasticum DSM 2131</name>
    <dbReference type="NCBI Taxonomy" id="1188250"/>
    <lineage>
        <taxon>Bacteria</taxon>
        <taxon>Pseudomonadati</taxon>
        <taxon>Pseudomonadota</taxon>
        <taxon>Alphaproteobacteria</taxon>
        <taxon>Rhodobacterales</taxon>
        <taxon>Paracoccaceae</taxon>
        <taxon>Pseudogemmobacter</taxon>
    </lineage>
</organism>
<keyword evidence="3" id="KW-1185">Reference proteome</keyword>
<feature type="transmembrane region" description="Helical" evidence="1">
    <location>
        <begin position="123"/>
        <end position="141"/>
    </location>
</feature>
<name>A0A2T4J4W5_FUSBL</name>
<keyword evidence="1" id="KW-0812">Transmembrane</keyword>
<evidence type="ECO:0000313" key="2">
    <source>
        <dbReference type="EMBL" id="PTE12893.1"/>
    </source>
</evidence>
<dbReference type="EMBL" id="PZKE01000024">
    <property type="protein sequence ID" value="PTE12893.1"/>
    <property type="molecule type" value="Genomic_DNA"/>
</dbReference>
<protein>
    <submittedName>
        <fullName evidence="2">Uncharacterized protein</fullName>
    </submittedName>
</protein>
<feature type="transmembrane region" description="Helical" evidence="1">
    <location>
        <begin position="71"/>
        <end position="89"/>
    </location>
</feature>
<keyword evidence="1" id="KW-1133">Transmembrane helix</keyword>
<gene>
    <name evidence="2" type="ORF">C5F44_16165</name>
</gene>
<dbReference type="Proteomes" id="UP000241362">
    <property type="component" value="Unassembled WGS sequence"/>
</dbReference>
<feature type="transmembrane region" description="Helical" evidence="1">
    <location>
        <begin position="42"/>
        <end position="64"/>
    </location>
</feature>
<keyword evidence="1" id="KW-0472">Membrane</keyword>
<proteinExistence type="predicted"/>
<accession>A0A2T4J4W5</accession>
<sequence>MVVSLFLPWLSLGQAGSGFVPWDLVKNLDPNSETLQRFAGDAPPALLVFLATFVLAAVFLVLAVVGVASRVLAVVAGGGAVGLVVYALWQARQGALDLGVPIPSTNNLADMAEQASQVMGMGAWAWGGGAVLLLFAGLVGFPRRG</sequence>
<evidence type="ECO:0000256" key="1">
    <source>
        <dbReference type="SAM" id="Phobius"/>
    </source>
</evidence>
<evidence type="ECO:0000313" key="3">
    <source>
        <dbReference type="Proteomes" id="UP000241362"/>
    </source>
</evidence>
<reference evidence="2 3" key="1">
    <citation type="submission" date="2018-03" db="EMBL/GenBank/DDBJ databases">
        <title>Rhodobacter blasticus.</title>
        <authorList>
            <person name="Meyer T.E."/>
            <person name="Miller S."/>
            <person name="Lodha T."/>
            <person name="Gandham S."/>
            <person name="Chintalapati S."/>
            <person name="Chintalapati V.R."/>
        </authorList>
    </citation>
    <scope>NUCLEOTIDE SEQUENCE [LARGE SCALE GENOMIC DNA]</scope>
    <source>
        <strain evidence="2 3">DSM 2131</strain>
    </source>
</reference>